<dbReference type="GeneID" id="4191999"/>
<keyword evidence="1" id="KW-0812">Transmembrane</keyword>
<evidence type="ECO:0000256" key="1">
    <source>
        <dbReference type="SAM" id="Phobius"/>
    </source>
</evidence>
<protein>
    <submittedName>
        <fullName evidence="2">ORF 3</fullName>
    </submittedName>
</protein>
<keyword evidence="1" id="KW-1133">Transmembrane helix</keyword>
<dbReference type="RefSeq" id="YP_667846.1">
    <property type="nucleotide sequence ID" value="NC_008251.1"/>
</dbReference>
<evidence type="ECO:0000313" key="3">
    <source>
        <dbReference type="Proteomes" id="UP000203807"/>
    </source>
</evidence>
<name>Q0Z8V3_9VIRU</name>
<dbReference type="OrthoDB" id="20634at10239"/>
<feature type="transmembrane region" description="Helical" evidence="1">
    <location>
        <begin position="71"/>
        <end position="88"/>
    </location>
</feature>
<proteinExistence type="predicted"/>
<reference evidence="2 3" key="1">
    <citation type="journal article" date="2008" name="Infect. Genet. Evol.">
        <title>Nucleotide sequence and phylogenetic analysis of a new potexvirus: Malva mosaic virus.</title>
        <authorList>
            <person name="Cote F."/>
            <person name="Pare C."/>
            <person name="Majeau N."/>
            <person name="Bolduc M."/>
            <person name="Leblanc E."/>
            <person name="Bergeron M.G."/>
            <person name="Bernardy M.G."/>
            <person name="Leclerc D."/>
        </authorList>
    </citation>
    <scope>NUCLEOTIDE SEQUENCE [LARGE SCALE GENOMIC DNA]</scope>
</reference>
<dbReference type="Pfam" id="PF01307">
    <property type="entry name" value="Plant_vir_prot"/>
    <property type="match status" value="1"/>
</dbReference>
<organism evidence="2 3">
    <name type="scientific">Malva mosaic virus</name>
    <dbReference type="NCBI Taxonomy" id="392174"/>
    <lineage>
        <taxon>Viruses</taxon>
        <taxon>Riboviria</taxon>
        <taxon>Orthornavirae</taxon>
        <taxon>Kitrinoviricota</taxon>
        <taxon>Alsuviricetes</taxon>
        <taxon>Tymovirales</taxon>
        <taxon>Alphaflexiviridae</taxon>
        <taxon>Potexvirus</taxon>
        <taxon>Potexvirus malvae</taxon>
    </lineage>
</organism>
<dbReference type="InterPro" id="IPR001896">
    <property type="entry name" value="Plant_vir_prot"/>
</dbReference>
<feature type="transmembrane region" description="Helical" evidence="1">
    <location>
        <begin position="12"/>
        <end position="30"/>
    </location>
</feature>
<sequence length="119" mass="13020">MPGLTAPTNYEQVYKILAIGVLSCLSIYALRASHLPHVGDNLHHLPHGGNYVDGTKRISYFKPHTSHGANYKWSAACAIGFLSLLIFAQTRFNSRPVSTSVRVCAHCTSNSSVPSDNHR</sequence>
<dbReference type="Proteomes" id="UP000203807">
    <property type="component" value="Segment"/>
</dbReference>
<keyword evidence="1" id="KW-0472">Membrane</keyword>
<dbReference type="EMBL" id="DQ660333">
    <property type="protein sequence ID" value="ABG48662.1"/>
    <property type="molecule type" value="Genomic_RNA"/>
</dbReference>
<dbReference type="KEGG" id="vg:4191999"/>
<evidence type="ECO:0000313" key="2">
    <source>
        <dbReference type="EMBL" id="ABG48662.1"/>
    </source>
</evidence>
<accession>Q0Z8V3</accession>
<keyword evidence="3" id="KW-1185">Reference proteome</keyword>